<dbReference type="HAMAP" id="MF_00361">
    <property type="entry name" value="NAD_kinase"/>
    <property type="match status" value="1"/>
</dbReference>
<keyword evidence="4 6" id="KW-0520">NAD</keyword>
<comment type="cofactor">
    <cofactor evidence="6">
        <name>a divalent metal cation</name>
        <dbReference type="ChEBI" id="CHEBI:60240"/>
    </cofactor>
</comment>
<evidence type="ECO:0000256" key="1">
    <source>
        <dbReference type="ARBA" id="ARBA00022679"/>
    </source>
</evidence>
<evidence type="ECO:0000313" key="7">
    <source>
        <dbReference type="EMBL" id="MBJ7601065.1"/>
    </source>
</evidence>
<comment type="caution">
    <text evidence="6">Lacks conserved residue(s) required for the propagation of feature annotation.</text>
</comment>
<dbReference type="RefSeq" id="WP_338205121.1">
    <property type="nucleotide sequence ID" value="NZ_JAEKNR010000234.1"/>
</dbReference>
<dbReference type="SUPFAM" id="SSF111331">
    <property type="entry name" value="NAD kinase/diacylglycerol kinase-like"/>
    <property type="match status" value="1"/>
</dbReference>
<evidence type="ECO:0000256" key="3">
    <source>
        <dbReference type="ARBA" id="ARBA00022857"/>
    </source>
</evidence>
<comment type="caution">
    <text evidence="7">The sequence shown here is derived from an EMBL/GenBank/DDBJ whole genome shotgun (WGS) entry which is preliminary data.</text>
</comment>
<keyword evidence="3 6" id="KW-0521">NADP</keyword>
<dbReference type="AlphaFoldDB" id="A0A934KF86"/>
<comment type="subcellular location">
    <subcellularLocation>
        <location evidence="6">Cytoplasm</location>
    </subcellularLocation>
</comment>
<dbReference type="InterPro" id="IPR002504">
    <property type="entry name" value="NADK"/>
</dbReference>
<dbReference type="Pfam" id="PF20143">
    <property type="entry name" value="NAD_kinase_C"/>
    <property type="match status" value="1"/>
</dbReference>
<dbReference type="GO" id="GO:0005737">
    <property type="term" value="C:cytoplasm"/>
    <property type="evidence" value="ECO:0007669"/>
    <property type="project" value="UniProtKB-SubCell"/>
</dbReference>
<dbReference type="Gene3D" id="2.60.200.30">
    <property type="entry name" value="Probable inorganic polyphosphate/atp-NAD kinase, domain 2"/>
    <property type="match status" value="1"/>
</dbReference>
<keyword evidence="6" id="KW-0963">Cytoplasm</keyword>
<comment type="similarity">
    <text evidence="6">Belongs to the NAD kinase family.</text>
</comment>
<keyword evidence="6" id="KW-0067">ATP-binding</keyword>
<feature type="binding site" evidence="6">
    <location>
        <position position="159"/>
    </location>
    <ligand>
        <name>NAD(+)</name>
        <dbReference type="ChEBI" id="CHEBI:57540"/>
    </ligand>
</feature>
<dbReference type="InterPro" id="IPR017438">
    <property type="entry name" value="ATP-NAD_kinase_N"/>
</dbReference>
<dbReference type="GO" id="GO:0003951">
    <property type="term" value="F:NAD+ kinase activity"/>
    <property type="evidence" value="ECO:0007669"/>
    <property type="project" value="UniProtKB-UniRule"/>
</dbReference>
<evidence type="ECO:0000256" key="4">
    <source>
        <dbReference type="ARBA" id="ARBA00023027"/>
    </source>
</evidence>
<evidence type="ECO:0000313" key="8">
    <source>
        <dbReference type="Proteomes" id="UP000612893"/>
    </source>
</evidence>
<comment type="catalytic activity">
    <reaction evidence="5 6">
        <text>NAD(+) + ATP = ADP + NADP(+) + H(+)</text>
        <dbReference type="Rhea" id="RHEA:18629"/>
        <dbReference type="ChEBI" id="CHEBI:15378"/>
        <dbReference type="ChEBI" id="CHEBI:30616"/>
        <dbReference type="ChEBI" id="CHEBI:57540"/>
        <dbReference type="ChEBI" id="CHEBI:58349"/>
        <dbReference type="ChEBI" id="CHEBI:456216"/>
        <dbReference type="EC" id="2.7.1.23"/>
    </reaction>
</comment>
<dbReference type="GO" id="GO:0046872">
    <property type="term" value="F:metal ion binding"/>
    <property type="evidence" value="ECO:0007669"/>
    <property type="project" value="UniProtKB-UniRule"/>
</dbReference>
<keyword evidence="1 6" id="KW-0808">Transferase</keyword>
<feature type="binding site" evidence="6">
    <location>
        <begin position="55"/>
        <end position="56"/>
    </location>
    <ligand>
        <name>NAD(+)</name>
        <dbReference type="ChEBI" id="CHEBI:57540"/>
    </ligand>
</feature>
<dbReference type="Proteomes" id="UP000612893">
    <property type="component" value="Unassembled WGS sequence"/>
</dbReference>
<feature type="active site" description="Proton acceptor" evidence="6">
    <location>
        <position position="55"/>
    </location>
</feature>
<keyword evidence="6" id="KW-0547">Nucleotide-binding</keyword>
<evidence type="ECO:0000256" key="2">
    <source>
        <dbReference type="ARBA" id="ARBA00022777"/>
    </source>
</evidence>
<protein>
    <recommendedName>
        <fullName evidence="6">NAD kinase</fullName>
        <ecNumber evidence="6">2.7.1.23</ecNumber>
    </recommendedName>
    <alternativeName>
        <fullName evidence="6">ATP-dependent NAD kinase</fullName>
    </alternativeName>
</protein>
<reference evidence="7" key="1">
    <citation type="submission" date="2020-10" db="EMBL/GenBank/DDBJ databases">
        <title>Ca. Dormibacterota MAGs.</title>
        <authorList>
            <person name="Montgomery K."/>
        </authorList>
    </citation>
    <scope>NUCLEOTIDE SEQUENCE [LARGE SCALE GENOMIC DNA]</scope>
    <source>
        <strain evidence="7">SC8812_S17_10</strain>
    </source>
</reference>
<name>A0A934KF86_9BACT</name>
<dbReference type="PANTHER" id="PTHR20275:SF0">
    <property type="entry name" value="NAD KINASE"/>
    <property type="match status" value="1"/>
</dbReference>
<dbReference type="InterPro" id="IPR016064">
    <property type="entry name" value="NAD/diacylglycerol_kinase_sf"/>
</dbReference>
<comment type="function">
    <text evidence="6">Involved in the regulation of the intracellular balance of NAD and NADP, and is a key enzyme in the biosynthesis of NADP. Catalyzes specifically the phosphorylation on 2'-hydroxyl of the adenosine moiety of NAD to yield NADP.</text>
</comment>
<organism evidence="7 8">
    <name type="scientific">Candidatus Nephthysia bennettiae</name>
    <dbReference type="NCBI Taxonomy" id="3127016"/>
    <lineage>
        <taxon>Bacteria</taxon>
        <taxon>Bacillati</taxon>
        <taxon>Candidatus Dormiibacterota</taxon>
        <taxon>Candidatus Dormibacteria</taxon>
        <taxon>Candidatus Dormibacterales</taxon>
        <taxon>Candidatus Dormibacteraceae</taxon>
        <taxon>Candidatus Nephthysia</taxon>
    </lineage>
</organism>
<dbReference type="PANTHER" id="PTHR20275">
    <property type="entry name" value="NAD KINASE"/>
    <property type="match status" value="1"/>
</dbReference>
<feature type="binding site" evidence="6">
    <location>
        <begin position="129"/>
        <end position="130"/>
    </location>
    <ligand>
        <name>NAD(+)</name>
        <dbReference type="ChEBI" id="CHEBI:57540"/>
    </ligand>
</feature>
<sequence length="280" mass="30058">MIGFLIHPRVERSLPSLEAARAVLREAGIESWEATRDQRRRLPAGTRLLVTLGGDGTLLDGARLAAPLGVPVLGANLGRLGFLTELEADDIAGGLQRYLEGDFRLDERLLLEVTVGRGDRMSRAGLVLNEAVIERAGSAALVRLALAVDGQPVGTIDADGVLVATATGSTAYALAAGGPILEPSLEEILMVPMNPFALTVRPILFPPRQALTVELTRGPGVLTMDGKVGRRLRPGDRVQLAAYGRRLKMVRFTSPERFYALLRQKLGWGLPLVPTPHADD</sequence>
<dbReference type="Pfam" id="PF01513">
    <property type="entry name" value="NAD_kinase"/>
    <property type="match status" value="1"/>
</dbReference>
<accession>A0A934KF86</accession>
<proteinExistence type="inferred from homology"/>
<dbReference type="EMBL" id="JAEKNR010000234">
    <property type="protein sequence ID" value="MBJ7601065.1"/>
    <property type="molecule type" value="Genomic_DNA"/>
</dbReference>
<evidence type="ECO:0000256" key="5">
    <source>
        <dbReference type="ARBA" id="ARBA00047925"/>
    </source>
</evidence>
<gene>
    <name evidence="6" type="primary">nadK</name>
    <name evidence="7" type="ORF">JF922_23710</name>
</gene>
<dbReference type="InterPro" id="IPR017437">
    <property type="entry name" value="ATP-NAD_kinase_PpnK-typ_C"/>
</dbReference>
<evidence type="ECO:0000256" key="6">
    <source>
        <dbReference type="HAMAP-Rule" id="MF_00361"/>
    </source>
</evidence>
<dbReference type="Gene3D" id="3.40.50.10330">
    <property type="entry name" value="Probable inorganic polyphosphate/atp-NAD kinase, domain 1"/>
    <property type="match status" value="1"/>
</dbReference>
<dbReference type="GO" id="GO:0005524">
    <property type="term" value="F:ATP binding"/>
    <property type="evidence" value="ECO:0007669"/>
    <property type="project" value="UniProtKB-KW"/>
</dbReference>
<dbReference type="GO" id="GO:0051287">
    <property type="term" value="F:NAD binding"/>
    <property type="evidence" value="ECO:0007669"/>
    <property type="project" value="UniProtKB-ARBA"/>
</dbReference>
<keyword evidence="2 6" id="KW-0418">Kinase</keyword>
<dbReference type="EC" id="2.7.1.23" evidence="6"/>
<keyword evidence="8" id="KW-1185">Reference proteome</keyword>
<dbReference type="GO" id="GO:0006741">
    <property type="term" value="P:NADP+ biosynthetic process"/>
    <property type="evidence" value="ECO:0007669"/>
    <property type="project" value="UniProtKB-UniRule"/>
</dbReference>